<name>A0ACA9UMK3_BIOOC</name>
<organism evidence="1 2">
    <name type="scientific">Clonostachys rosea f. rosea IK726</name>
    <dbReference type="NCBI Taxonomy" id="1349383"/>
    <lineage>
        <taxon>Eukaryota</taxon>
        <taxon>Fungi</taxon>
        <taxon>Dikarya</taxon>
        <taxon>Ascomycota</taxon>
        <taxon>Pezizomycotina</taxon>
        <taxon>Sordariomycetes</taxon>
        <taxon>Hypocreomycetidae</taxon>
        <taxon>Hypocreales</taxon>
        <taxon>Bionectriaceae</taxon>
        <taxon>Clonostachys</taxon>
    </lineage>
</organism>
<protein>
    <submittedName>
        <fullName evidence="1">Uncharacterized protein</fullName>
    </submittedName>
</protein>
<comment type="caution">
    <text evidence="1">The sequence shown here is derived from an EMBL/GenBank/DDBJ whole genome shotgun (WGS) entry which is preliminary data.</text>
</comment>
<gene>
    <name evidence="1" type="ORF">CRV2_00022146</name>
</gene>
<reference evidence="1" key="1">
    <citation type="submission" date="2020-04" db="EMBL/GenBank/DDBJ databases">
        <authorList>
            <person name="Broberg M."/>
        </authorList>
    </citation>
    <scope>NUCLEOTIDE SEQUENCE</scope>
</reference>
<dbReference type="Proteomes" id="UP000836387">
    <property type="component" value="Unassembled WGS sequence"/>
</dbReference>
<evidence type="ECO:0000313" key="1">
    <source>
        <dbReference type="EMBL" id="CAG9954294.1"/>
    </source>
</evidence>
<keyword evidence="2" id="KW-1185">Reference proteome</keyword>
<sequence length="270" mass="30139">MRDYEYWMNDKIRKRVNEMIEEKYQEECQKARDKEPESEPGVTRRSQIGLCVAFYSAKTAEKGAIYLDKVYLSGFFVAVFQLGIAAIPCGLWGDWSILLVTISGILLAFASGSLPQWRKEKWACRTGNPKTVILTRGNGACHAIVISDPDVVGLLAVLWVALLVSASGIKNNIWFLFGIGGIGILQNILVAGWCRKPEAYGLPLHYERVIGMPKVMKALVKVGEEDPGLACSMRETFFPGGMLRDDEKKIWARYEQKAKEADGHEKSTST</sequence>
<evidence type="ECO:0000313" key="2">
    <source>
        <dbReference type="Proteomes" id="UP000836387"/>
    </source>
</evidence>
<proteinExistence type="predicted"/>
<dbReference type="EMBL" id="CADEHS020000568">
    <property type="protein sequence ID" value="CAG9954294.1"/>
    <property type="molecule type" value="Genomic_DNA"/>
</dbReference>
<accession>A0ACA9UMK3</accession>
<reference evidence="1" key="2">
    <citation type="submission" date="2021-10" db="EMBL/GenBank/DDBJ databases">
        <authorList>
            <person name="Piombo E."/>
        </authorList>
    </citation>
    <scope>NUCLEOTIDE SEQUENCE</scope>
</reference>